<dbReference type="Pfam" id="PF00561">
    <property type="entry name" value="Abhydrolase_1"/>
    <property type="match status" value="1"/>
</dbReference>
<dbReference type="SUPFAM" id="SSF53474">
    <property type="entry name" value="alpha/beta-Hydrolases"/>
    <property type="match status" value="1"/>
</dbReference>
<dbReference type="InterPro" id="IPR000073">
    <property type="entry name" value="AB_hydrolase_1"/>
</dbReference>
<dbReference type="PANTHER" id="PTHR43329">
    <property type="entry name" value="EPOXIDE HYDROLASE"/>
    <property type="match status" value="1"/>
</dbReference>
<dbReference type="GO" id="GO:0016787">
    <property type="term" value="F:hydrolase activity"/>
    <property type="evidence" value="ECO:0007669"/>
    <property type="project" value="UniProtKB-KW"/>
</dbReference>
<keyword evidence="4" id="KW-1185">Reference proteome</keyword>
<evidence type="ECO:0000256" key="1">
    <source>
        <dbReference type="ARBA" id="ARBA00022801"/>
    </source>
</evidence>
<evidence type="ECO:0000259" key="2">
    <source>
        <dbReference type="Pfam" id="PF00561"/>
    </source>
</evidence>
<evidence type="ECO:0000313" key="4">
    <source>
        <dbReference type="Proteomes" id="UP000323876"/>
    </source>
</evidence>
<keyword evidence="1 3" id="KW-0378">Hydrolase</keyword>
<dbReference type="Gene3D" id="3.40.50.1820">
    <property type="entry name" value="alpha/beta hydrolase"/>
    <property type="match status" value="1"/>
</dbReference>
<feature type="domain" description="AB hydrolase-1" evidence="2">
    <location>
        <begin position="37"/>
        <end position="167"/>
    </location>
</feature>
<comment type="caution">
    <text evidence="3">The sequence shown here is derived from an EMBL/GenBank/DDBJ whole genome shotgun (WGS) entry which is preliminary data.</text>
</comment>
<dbReference type="RefSeq" id="WP_150406134.1">
    <property type="nucleotide sequence ID" value="NZ_VXLC01000019.1"/>
</dbReference>
<sequence length="294" mass="32532">MTTDISARRTEPGRIIEFRRAGLVFPVRDTGPITGEPVLLLHGWPQDSRSWNQVAELLNQAGYRTFAPALRGASATAAPRWRWSYRLDELAADVLSMIDQIGQPTHLVGHDWGAVAAWTAAIAGQARVRSLSALSVPHPGAFAQSMLTSRQALASWYMYFFQLPVIPELAVRTGLFPRLLRHTGQSAEVAQRDSARVRDRVIARGGLNWYRGMLFSSPRMLRGRVAAPVLQVWSDGDTAVLATAHKLTRRYADGPFRLEVLPDVSHWIPEEAPEPASRLLVEHFAAVSRGTQAS</sequence>
<dbReference type="OrthoDB" id="2987348at2"/>
<proteinExistence type="predicted"/>
<dbReference type="InterPro" id="IPR000639">
    <property type="entry name" value="Epox_hydrolase-like"/>
</dbReference>
<dbReference type="EMBL" id="VXLC01000019">
    <property type="protein sequence ID" value="KAA8884529.1"/>
    <property type="molecule type" value="Genomic_DNA"/>
</dbReference>
<dbReference type="InterPro" id="IPR029058">
    <property type="entry name" value="AB_hydrolase_fold"/>
</dbReference>
<gene>
    <name evidence="3" type="ORF">F3087_33580</name>
</gene>
<dbReference type="AlphaFoldDB" id="A0A5N0E7W9"/>
<organism evidence="3 4">
    <name type="scientific">Nocardia colli</name>
    <dbReference type="NCBI Taxonomy" id="2545717"/>
    <lineage>
        <taxon>Bacteria</taxon>
        <taxon>Bacillati</taxon>
        <taxon>Actinomycetota</taxon>
        <taxon>Actinomycetes</taxon>
        <taxon>Mycobacteriales</taxon>
        <taxon>Nocardiaceae</taxon>
        <taxon>Nocardia</taxon>
    </lineage>
</organism>
<reference evidence="3 4" key="1">
    <citation type="submission" date="2019-09" db="EMBL/GenBank/DDBJ databases">
        <authorList>
            <person name="Wang X."/>
        </authorList>
    </citation>
    <scope>NUCLEOTIDE SEQUENCE [LARGE SCALE GENOMIC DNA]</scope>
    <source>
        <strain evidence="3 4">CICC 11023</strain>
    </source>
</reference>
<accession>A0A5N0E7W9</accession>
<dbReference type="Proteomes" id="UP000323876">
    <property type="component" value="Unassembled WGS sequence"/>
</dbReference>
<dbReference type="PRINTS" id="PR00412">
    <property type="entry name" value="EPOXHYDRLASE"/>
</dbReference>
<evidence type="ECO:0000313" key="3">
    <source>
        <dbReference type="EMBL" id="KAA8884529.1"/>
    </source>
</evidence>
<name>A0A5N0E7W9_9NOCA</name>
<protein>
    <submittedName>
        <fullName evidence="3">Alpha/beta fold hydrolase</fullName>
    </submittedName>
</protein>